<feature type="compositionally biased region" description="Basic and acidic residues" evidence="1">
    <location>
        <begin position="40"/>
        <end position="51"/>
    </location>
</feature>
<gene>
    <name evidence="2" type="ORF">GWI33_005563</name>
</gene>
<protein>
    <submittedName>
        <fullName evidence="2">Uncharacterized protein</fullName>
    </submittedName>
</protein>
<evidence type="ECO:0000313" key="3">
    <source>
        <dbReference type="Proteomes" id="UP000625711"/>
    </source>
</evidence>
<dbReference type="AlphaFoldDB" id="A0A834MDM7"/>
<name>A0A834MDM7_RHYFE</name>
<organism evidence="2 3">
    <name type="scientific">Rhynchophorus ferrugineus</name>
    <name type="common">Red palm weevil</name>
    <name type="synonym">Curculio ferrugineus</name>
    <dbReference type="NCBI Taxonomy" id="354439"/>
    <lineage>
        <taxon>Eukaryota</taxon>
        <taxon>Metazoa</taxon>
        <taxon>Ecdysozoa</taxon>
        <taxon>Arthropoda</taxon>
        <taxon>Hexapoda</taxon>
        <taxon>Insecta</taxon>
        <taxon>Pterygota</taxon>
        <taxon>Neoptera</taxon>
        <taxon>Endopterygota</taxon>
        <taxon>Coleoptera</taxon>
        <taxon>Polyphaga</taxon>
        <taxon>Cucujiformia</taxon>
        <taxon>Curculionidae</taxon>
        <taxon>Dryophthorinae</taxon>
        <taxon>Rhynchophorus</taxon>
    </lineage>
</organism>
<dbReference type="EMBL" id="JAACXV010000277">
    <property type="protein sequence ID" value="KAF7280706.1"/>
    <property type="molecule type" value="Genomic_DNA"/>
</dbReference>
<reference evidence="2" key="1">
    <citation type="submission" date="2020-08" db="EMBL/GenBank/DDBJ databases">
        <title>Genome sequencing and assembly of the red palm weevil Rhynchophorus ferrugineus.</title>
        <authorList>
            <person name="Dias G.B."/>
            <person name="Bergman C.M."/>
            <person name="Manee M."/>
        </authorList>
    </citation>
    <scope>NUCLEOTIDE SEQUENCE</scope>
    <source>
        <strain evidence="2">AA-2017</strain>
        <tissue evidence="2">Whole larva</tissue>
    </source>
</reference>
<evidence type="ECO:0000313" key="2">
    <source>
        <dbReference type="EMBL" id="KAF7280706.1"/>
    </source>
</evidence>
<accession>A0A834MDM7</accession>
<feature type="region of interest" description="Disordered" evidence="1">
    <location>
        <begin position="28"/>
        <end position="58"/>
    </location>
</feature>
<sequence>MSPGSAAPLINVRDRKLRIRVATVRGDRAPFRGGRGAKGPRGERYPDRTGDRTAGSRRWREREVSNFVSRMAKDQNRKALSVFEYHRHTIYNTTIVTK</sequence>
<proteinExistence type="predicted"/>
<comment type="caution">
    <text evidence="2">The sequence shown here is derived from an EMBL/GenBank/DDBJ whole genome shotgun (WGS) entry which is preliminary data.</text>
</comment>
<evidence type="ECO:0000256" key="1">
    <source>
        <dbReference type="SAM" id="MobiDB-lite"/>
    </source>
</evidence>
<keyword evidence="3" id="KW-1185">Reference proteome</keyword>
<dbReference type="Proteomes" id="UP000625711">
    <property type="component" value="Unassembled WGS sequence"/>
</dbReference>